<dbReference type="PANTHER" id="PTHR16026">
    <property type="entry name" value="CARTILAGE ACIDIC PROTEIN 1"/>
    <property type="match status" value="1"/>
</dbReference>
<dbReference type="Pfam" id="PF13517">
    <property type="entry name" value="FG-GAP_3"/>
    <property type="match status" value="4"/>
</dbReference>
<dbReference type="RefSeq" id="WP_046367801.1">
    <property type="nucleotide sequence ID" value="NZ_BBWV01000001.1"/>
</dbReference>
<keyword evidence="4" id="KW-1185">Reference proteome</keyword>
<proteinExistence type="predicted"/>
<dbReference type="Pfam" id="PF07593">
    <property type="entry name" value="UnbV_ASPIC"/>
    <property type="match status" value="1"/>
</dbReference>
<evidence type="ECO:0000313" key="3">
    <source>
        <dbReference type="EMBL" id="GAO42035.1"/>
    </source>
</evidence>
<gene>
    <name evidence="3" type="ORF">FPE01S_01_10480</name>
</gene>
<evidence type="ECO:0000313" key="4">
    <source>
        <dbReference type="Proteomes" id="UP000033121"/>
    </source>
</evidence>
<feature type="domain" description="ASPIC/UnbV" evidence="2">
    <location>
        <begin position="523"/>
        <end position="589"/>
    </location>
</feature>
<dbReference type="PROSITE" id="PS51257">
    <property type="entry name" value="PROKAR_LIPOPROTEIN"/>
    <property type="match status" value="1"/>
</dbReference>
<protein>
    <recommendedName>
        <fullName evidence="2">ASPIC/UnbV domain-containing protein</fullName>
    </recommendedName>
</protein>
<comment type="caution">
    <text evidence="3">The sequence shown here is derived from an EMBL/GenBank/DDBJ whole genome shotgun (WGS) entry which is preliminary data.</text>
</comment>
<dbReference type="InterPro" id="IPR028994">
    <property type="entry name" value="Integrin_alpha_N"/>
</dbReference>
<dbReference type="InterPro" id="IPR013517">
    <property type="entry name" value="FG-GAP"/>
</dbReference>
<keyword evidence="1" id="KW-0732">Signal</keyword>
<reference evidence="3 4" key="1">
    <citation type="submission" date="2015-04" db="EMBL/GenBank/DDBJ databases">
        <title>Whole genome shotgun sequence of Flavihumibacter petaseus NBRC 106054.</title>
        <authorList>
            <person name="Miyazawa S."/>
            <person name="Hosoyama A."/>
            <person name="Hashimoto M."/>
            <person name="Noguchi M."/>
            <person name="Tsuchikane K."/>
            <person name="Ohji S."/>
            <person name="Yamazoe A."/>
            <person name="Ichikawa N."/>
            <person name="Kimura A."/>
            <person name="Fujita N."/>
        </authorList>
    </citation>
    <scope>NUCLEOTIDE SEQUENCE [LARGE SCALE GENOMIC DNA]</scope>
    <source>
        <strain evidence="3 4">NBRC 106054</strain>
    </source>
</reference>
<evidence type="ECO:0000256" key="1">
    <source>
        <dbReference type="ARBA" id="ARBA00022729"/>
    </source>
</evidence>
<dbReference type="Gene3D" id="2.130.10.130">
    <property type="entry name" value="Integrin alpha, N-terminal"/>
    <property type="match status" value="3"/>
</dbReference>
<dbReference type="InterPro" id="IPR011519">
    <property type="entry name" value="UnbV_ASPIC"/>
</dbReference>
<dbReference type="SUPFAM" id="SSF69318">
    <property type="entry name" value="Integrin alpha N-terminal domain"/>
    <property type="match status" value="2"/>
</dbReference>
<dbReference type="OrthoDB" id="600363at2"/>
<sequence>MHCLWKLTIASCLLAIGCKPSPRAGFTDVAESAGIEFTNALEETEQQHILNFEYMYNGGGVAVGDVNGDGLADIFFTANQGPDKLYLNKGNLKFEDITEKAGVAGKNVWSTGACMADVNGDGNLDIYVCYSGKGEPAERANQLFINRGVVDGIPQFEDKAAAYGLDAPGTNSTQAVFFDYDRDGDLDMFLLNHATKFYSPFFNTEKLRSKRHKWFSNYLFRNDGGHFNDVSEAAGIRGGGNNFGLGVVASDINNDGWPDLYYTNDYEEQDFLLLNNHDGTFRDVTSQAIDHISRNGMGCDVADYNNDGLMDIVVLDMLPADNKRMKLLRGPDEYDKYQQMVNNGYFHQNMRNTLQTGIGLDTSGMPHFSETGQLMGISNTDWSWNANFADLDNDGYQDLFITNGYWRDYTNLDFLTYAVPAYRQQHGKQELGVELVKEMPVTKLSSYVFRNHPDSAFADVTKAWGLDLAAVSNGAAYADLDNDGDLDLVVNSIGSQARIYRNDQATGHYLRVQLKGSGGNTQAVGARVSVKTAGGQQVREELPVRGFQSSVDPVLHFGLGKDSVVQELEVRWPDGQVSRLENVRAGQLLVLEEDKMPGVDTVPDFPPVAAKALLQEIPGAAGIDFLHQENNWVDFKNNLLQPWQLSRQGPAVCAADVNKDGLEDVFIAGPIGQASVLYLQQKTGNFYRATEQPWLADTLIEHTACAFADLDVDGDQDLYVVGGGSENADSTLLQDVVYLNDGNGKFSSAGPVSQHTVASKSCVAISDMNRDGLPDIFLGGRLIPGKYGDAPASFLLVNESRKGQFSLKDVTAQLAPALEHAGMITDARWVDLNGDEWPDLAVTGEWMAPRIFYNRKGKLEADETDNGLLQSTGLWTSIVPADLDRDGDIDFIMGNLGTNTQFHASPGQPMQLMVNDWMHNGVVYPIICYPFADGVYPYPSRDELADAMPVLKKKFYHYSDYAVADYNMLFTEDQRKGAQRYTAAQLSNCWIENRGKGKFAVHSLPLSAQYAPIQSVVQDDFDGDGKTEWFCSGNFFPFRVQLGRSDAGKGFMLHTGKGGLQVKGYRETGVLINGDVRKLCLVKRNQGPAILVARNSGPVSLIQMRQKNN</sequence>
<dbReference type="InterPro" id="IPR027039">
    <property type="entry name" value="Crtac1"/>
</dbReference>
<dbReference type="AlphaFoldDB" id="A0A0E9MY33"/>
<name>A0A0E9MY33_9BACT</name>
<dbReference type="Proteomes" id="UP000033121">
    <property type="component" value="Unassembled WGS sequence"/>
</dbReference>
<dbReference type="PANTHER" id="PTHR16026:SF0">
    <property type="entry name" value="CARTILAGE ACIDIC PROTEIN 1"/>
    <property type="match status" value="1"/>
</dbReference>
<accession>A0A0E9MY33</accession>
<dbReference type="EMBL" id="BBWV01000001">
    <property type="protein sequence ID" value="GAO42035.1"/>
    <property type="molecule type" value="Genomic_DNA"/>
</dbReference>
<dbReference type="STRING" id="1220578.FPE01S_01_10480"/>
<organism evidence="3 4">
    <name type="scientific">Flavihumibacter petaseus NBRC 106054</name>
    <dbReference type="NCBI Taxonomy" id="1220578"/>
    <lineage>
        <taxon>Bacteria</taxon>
        <taxon>Pseudomonadati</taxon>
        <taxon>Bacteroidota</taxon>
        <taxon>Chitinophagia</taxon>
        <taxon>Chitinophagales</taxon>
        <taxon>Chitinophagaceae</taxon>
        <taxon>Flavihumibacter</taxon>
    </lineage>
</organism>
<evidence type="ECO:0000259" key="2">
    <source>
        <dbReference type="Pfam" id="PF07593"/>
    </source>
</evidence>